<keyword evidence="2" id="KW-0732">Signal</keyword>
<sequence>MRRTLGLTIGAVLVGAGLVAAAGPSRIDSGAQASEPAERVGRVDSGGPSIGGCPVFPSDNAWNTNIADAPLHPRSDAFIASIQASGGNRLHPDFGEHPNYGIPYIVVPADQPTVPITYDAYGDESDPGPFPLPLDAPIEGVPGATTGDRHAIALRQGTCELFELYVARPDSTGWTAASGARFDLSSNDLRPLGWTSADAAGLPILPGLVRYDEVEAGVIRHAIRVTFSRTQRGYILPATHFASSRTDPDLPPMGLRLRMRADHDISRLTGQARVIAQAMKDYGLIVADNGSNWFFQGAPDPGWDDDDLGQLKSIPGTAFEVVDTGPIITD</sequence>
<feature type="signal peptide" evidence="2">
    <location>
        <begin position="1"/>
        <end position="22"/>
    </location>
</feature>
<organism evidence="3 4">
    <name type="scientific">Ilumatobacter coccineus (strain NBRC 103263 / KCTC 29153 / YM16-304)</name>
    <dbReference type="NCBI Taxonomy" id="1313172"/>
    <lineage>
        <taxon>Bacteria</taxon>
        <taxon>Bacillati</taxon>
        <taxon>Actinomycetota</taxon>
        <taxon>Acidimicrobiia</taxon>
        <taxon>Acidimicrobiales</taxon>
        <taxon>Ilumatobacteraceae</taxon>
        <taxon>Ilumatobacter</taxon>
    </lineage>
</organism>
<reference evidence="3 4" key="1">
    <citation type="journal article" date="2013" name="Int. J. Syst. Evol. Microbiol.">
        <title>Ilumatobacter nonamiense sp. nov. and Ilumatobacter coccineum sp. nov., isolated from seashore sand.</title>
        <authorList>
            <person name="Matsumoto A."/>
            <person name="Kasai H."/>
            <person name="Matsuo Y."/>
            <person name="Shizuri Y."/>
            <person name="Ichikawa N."/>
            <person name="Fujita N."/>
            <person name="Omura S."/>
            <person name="Takahashi Y."/>
        </authorList>
    </citation>
    <scope>NUCLEOTIDE SEQUENCE [LARGE SCALE GENOMIC DNA]</scope>
    <source>
        <strain evidence="4">NBRC 103263 / KCTC 29153 / YM16-304</strain>
    </source>
</reference>
<name>A0A6C7E442_ILUCY</name>
<accession>A0A6C7E442</accession>
<feature type="chain" id="PRO_5039247510" evidence="2">
    <location>
        <begin position="23"/>
        <end position="330"/>
    </location>
</feature>
<dbReference type="AlphaFoldDB" id="A0A6C7E442"/>
<proteinExistence type="predicted"/>
<evidence type="ECO:0000313" key="4">
    <source>
        <dbReference type="Proteomes" id="UP000011863"/>
    </source>
</evidence>
<dbReference type="Proteomes" id="UP000011863">
    <property type="component" value="Chromosome"/>
</dbReference>
<keyword evidence="4" id="KW-1185">Reference proteome</keyword>
<evidence type="ECO:0000256" key="1">
    <source>
        <dbReference type="SAM" id="MobiDB-lite"/>
    </source>
</evidence>
<feature type="region of interest" description="Disordered" evidence="1">
    <location>
        <begin position="27"/>
        <end position="51"/>
    </location>
</feature>
<evidence type="ECO:0000256" key="2">
    <source>
        <dbReference type="SAM" id="SignalP"/>
    </source>
</evidence>
<dbReference type="KEGG" id="aym:YM304_11060"/>
<evidence type="ECO:0000313" key="3">
    <source>
        <dbReference type="EMBL" id="BAN01420.1"/>
    </source>
</evidence>
<protein>
    <submittedName>
        <fullName evidence="3">Uncharacterized protein</fullName>
    </submittedName>
</protein>
<gene>
    <name evidence="3" type="ORF">YM304_11060</name>
</gene>
<dbReference type="EMBL" id="AP012057">
    <property type="protein sequence ID" value="BAN01420.1"/>
    <property type="molecule type" value="Genomic_DNA"/>
</dbReference>
<dbReference type="RefSeq" id="WP_015440667.1">
    <property type="nucleotide sequence ID" value="NC_020520.1"/>
</dbReference>